<dbReference type="InterPro" id="IPR052036">
    <property type="entry name" value="Hydrolase/PRTase-associated"/>
</dbReference>
<dbReference type="SUPFAM" id="SSF159501">
    <property type="entry name" value="EreA/ChaN-like"/>
    <property type="match status" value="1"/>
</dbReference>
<dbReference type="CDD" id="cd14728">
    <property type="entry name" value="Ere-like"/>
    <property type="match status" value="1"/>
</dbReference>
<dbReference type="GO" id="GO:0046677">
    <property type="term" value="P:response to antibiotic"/>
    <property type="evidence" value="ECO:0007669"/>
    <property type="project" value="InterPro"/>
</dbReference>
<dbReference type="RefSeq" id="WP_149428282.1">
    <property type="nucleotide sequence ID" value="NZ_VLNY01000001.1"/>
</dbReference>
<name>A0A5A7SIF1_9NOCA</name>
<dbReference type="AlphaFoldDB" id="A0A5A7SIF1"/>
<dbReference type="EMBL" id="VLNY01000001">
    <property type="protein sequence ID" value="KAA0024507.1"/>
    <property type="molecule type" value="Genomic_DNA"/>
</dbReference>
<protein>
    <submittedName>
        <fullName evidence="1">Erythromycin esterase family protein</fullName>
    </submittedName>
</protein>
<dbReference type="Proteomes" id="UP000322244">
    <property type="component" value="Unassembled WGS sequence"/>
</dbReference>
<evidence type="ECO:0000313" key="1">
    <source>
        <dbReference type="EMBL" id="KAA0024507.1"/>
    </source>
</evidence>
<reference evidence="1 2" key="1">
    <citation type="submission" date="2019-07" db="EMBL/GenBank/DDBJ databases">
        <title>Rhodococcus cavernicolus sp. nov., isolated from a cave.</title>
        <authorList>
            <person name="Lee S.D."/>
        </authorList>
    </citation>
    <scope>NUCLEOTIDE SEQUENCE [LARGE SCALE GENOMIC DNA]</scope>
    <source>
        <strain evidence="1 2">C1-24</strain>
    </source>
</reference>
<dbReference type="InterPro" id="IPR007815">
    <property type="entry name" value="Emycin_Estase"/>
</dbReference>
<accession>A0A5A7SIF1</accession>
<dbReference type="OrthoDB" id="4329964at2"/>
<keyword evidence="2" id="KW-1185">Reference proteome</keyword>
<dbReference type="Pfam" id="PF05139">
    <property type="entry name" value="Erythro_esteras"/>
    <property type="match status" value="1"/>
</dbReference>
<dbReference type="PANTHER" id="PTHR31299">
    <property type="entry name" value="ESTERASE, PUTATIVE (AFU_ORTHOLOGUE AFUA_1G05850)-RELATED"/>
    <property type="match status" value="1"/>
</dbReference>
<sequence>MSQDIRDFVPSSCDLLALGEPTHWEPAFGSVRNTLFGQLVERGFRSIALETDRVAALEVDDYVRDGVGSLYAVMRDGFSHDFGDFAANRALVEWMREYNQNRSPADRLAFHGFDTQTEIPCAPSPRRYLEYSRDYLGLDVDLASIAGDDERWSRAEAVLNPAESLGATPEAQRLRLLAHDMFAELHERAPELIAKTSRNEWTRATTHLTAGIGLLRYHNQAAQDIEQSKRYGVLGAVRDAIMAQNLRDIRSIEDRRGATFVFAHNFHLNRGSIVGSLLDYTFVAGSLGRSDALELGAPAADTYEGTLDPVLTTWGITEPPTTGRTRTDTDPRKGYFPLDQAVLDGADAILYIAGRHTR</sequence>
<organism evidence="1 2">
    <name type="scientific">Antrihabitans cavernicola</name>
    <dbReference type="NCBI Taxonomy" id="2495913"/>
    <lineage>
        <taxon>Bacteria</taxon>
        <taxon>Bacillati</taxon>
        <taxon>Actinomycetota</taxon>
        <taxon>Actinomycetes</taxon>
        <taxon>Mycobacteriales</taxon>
        <taxon>Nocardiaceae</taxon>
        <taxon>Antrihabitans</taxon>
    </lineage>
</organism>
<proteinExistence type="predicted"/>
<gene>
    <name evidence="1" type="ORF">FOY51_00640</name>
</gene>
<dbReference type="PANTHER" id="PTHR31299:SF0">
    <property type="entry name" value="ESTERASE, PUTATIVE (AFU_ORTHOLOGUE AFUA_1G05850)-RELATED"/>
    <property type="match status" value="1"/>
</dbReference>
<dbReference type="Gene3D" id="3.30.1870.10">
    <property type="entry name" value="EreA-like, domain 2"/>
    <property type="match status" value="1"/>
</dbReference>
<evidence type="ECO:0000313" key="2">
    <source>
        <dbReference type="Proteomes" id="UP000322244"/>
    </source>
</evidence>
<comment type="caution">
    <text evidence="1">The sequence shown here is derived from an EMBL/GenBank/DDBJ whole genome shotgun (WGS) entry which is preliminary data.</text>
</comment>